<evidence type="ECO:0000313" key="4">
    <source>
        <dbReference type="EMBL" id="CAK7907660.1"/>
    </source>
</evidence>
<evidence type="ECO:0000256" key="2">
    <source>
        <dbReference type="ARBA" id="ARBA00022980"/>
    </source>
</evidence>
<accession>A0ABP0EFC0</accession>
<gene>
    <name evidence="4" type="ORF">CAAN4_E06480</name>
</gene>
<keyword evidence="3" id="KW-0687">Ribonucleoprotein</keyword>
<keyword evidence="5" id="KW-1185">Reference proteome</keyword>
<sequence>MFRNIARPGLLRTYLPSVRYNSTLAELSQAIKTPVESEYKATNNSIVSDIDHLLLADSAKESATDAASPASNNESTGFKNGALYGGAAHPFGRASSSDYLLQQSVRHPREVAKSIRVFGPIAGRTFDVRHGNIGATIASVQTVLRTNKIKKLVNVQKRHIPKAKYRKQKHREWWRRQFSKGFRELMSEVRDATRRGY</sequence>
<dbReference type="EMBL" id="OZ004257">
    <property type="protein sequence ID" value="CAK7907660.1"/>
    <property type="molecule type" value="Genomic_DNA"/>
</dbReference>
<evidence type="ECO:0000256" key="1">
    <source>
        <dbReference type="ARBA" id="ARBA00006640"/>
    </source>
</evidence>
<evidence type="ECO:0000313" key="5">
    <source>
        <dbReference type="Proteomes" id="UP001497600"/>
    </source>
</evidence>
<organism evidence="4 5">
    <name type="scientific">[Candida] anglica</name>
    <dbReference type="NCBI Taxonomy" id="148631"/>
    <lineage>
        <taxon>Eukaryota</taxon>
        <taxon>Fungi</taxon>
        <taxon>Dikarya</taxon>
        <taxon>Ascomycota</taxon>
        <taxon>Saccharomycotina</taxon>
        <taxon>Pichiomycetes</taxon>
        <taxon>Debaryomycetaceae</taxon>
        <taxon>Kurtzmaniella</taxon>
    </lineage>
</organism>
<evidence type="ECO:0008006" key="6">
    <source>
        <dbReference type="Google" id="ProtNLM"/>
    </source>
</evidence>
<dbReference type="InterPro" id="IPR001911">
    <property type="entry name" value="Ribosomal_bS21"/>
</dbReference>
<evidence type="ECO:0000256" key="3">
    <source>
        <dbReference type="ARBA" id="ARBA00023274"/>
    </source>
</evidence>
<keyword evidence="2" id="KW-0689">Ribosomal protein</keyword>
<reference evidence="4 5" key="1">
    <citation type="submission" date="2024-01" db="EMBL/GenBank/DDBJ databases">
        <authorList>
            <consortium name="Genoscope - CEA"/>
            <person name="William W."/>
        </authorList>
    </citation>
    <scope>NUCLEOTIDE SEQUENCE [LARGE SCALE GENOMIC DNA]</scope>
    <source>
        <strain evidence="4 5">29B2s-10</strain>
    </source>
</reference>
<dbReference type="Pfam" id="PF01165">
    <property type="entry name" value="Ribosomal_S21"/>
    <property type="match status" value="1"/>
</dbReference>
<dbReference type="Proteomes" id="UP001497600">
    <property type="component" value="Chromosome E"/>
</dbReference>
<dbReference type="PANTHER" id="PTHR41237:SF1">
    <property type="entry name" value="SMALL RIBOSOMAL SUBUNIT PROTEIN BS21M"/>
    <property type="match status" value="1"/>
</dbReference>
<name>A0ABP0EFC0_9ASCO</name>
<dbReference type="InterPro" id="IPR052837">
    <property type="entry name" value="Mitoribosomal_bS21"/>
</dbReference>
<protein>
    <recommendedName>
        <fullName evidence="6">Ribosomal protein S21</fullName>
    </recommendedName>
</protein>
<dbReference type="PANTHER" id="PTHR41237">
    <property type="entry name" value="37S RIBOSOMAL PROTEIN MRP21, MITOCHONDRIAL"/>
    <property type="match status" value="1"/>
</dbReference>
<comment type="similarity">
    <text evidence="1">Belongs to the bacterial ribosomal protein bS21 family.</text>
</comment>
<proteinExistence type="inferred from homology"/>